<organism evidence="1 2">
    <name type="scientific">Obba rivulosa</name>
    <dbReference type="NCBI Taxonomy" id="1052685"/>
    <lineage>
        <taxon>Eukaryota</taxon>
        <taxon>Fungi</taxon>
        <taxon>Dikarya</taxon>
        <taxon>Basidiomycota</taxon>
        <taxon>Agaricomycotina</taxon>
        <taxon>Agaricomycetes</taxon>
        <taxon>Polyporales</taxon>
        <taxon>Gelatoporiaceae</taxon>
        <taxon>Obba</taxon>
    </lineage>
</organism>
<keyword evidence="2" id="KW-1185">Reference proteome</keyword>
<sequence length="156" mass="16603">MRALSPRPSAATQVPDAFRAVQDGSRRGQLPQCKRVHRGLPRNGDPLRTLLNIASWSHMTGTSHGPALSIALGCPGTPWAAARRRSSWSSCNLGAAAVGCCAALRRGTSRENSARDAHVTFLVGRGWLKEVGRASYSLSLRITSPPIAHSETGNPL</sequence>
<accession>A0A8E2DML6</accession>
<dbReference type="Proteomes" id="UP000250043">
    <property type="component" value="Unassembled WGS sequence"/>
</dbReference>
<proteinExistence type="predicted"/>
<reference evidence="1 2" key="1">
    <citation type="submission" date="2016-07" db="EMBL/GenBank/DDBJ databases">
        <title>Draft genome of the white-rot fungus Obba rivulosa 3A-2.</title>
        <authorList>
            <consortium name="DOE Joint Genome Institute"/>
            <person name="Miettinen O."/>
            <person name="Riley R."/>
            <person name="Acob R."/>
            <person name="Barry K."/>
            <person name="Cullen D."/>
            <person name="De Vries R."/>
            <person name="Hainaut M."/>
            <person name="Hatakka A."/>
            <person name="Henrissat B."/>
            <person name="Hilden K."/>
            <person name="Kuo R."/>
            <person name="Labutti K."/>
            <person name="Lipzen A."/>
            <person name="Makela M.R."/>
            <person name="Sandor L."/>
            <person name="Spatafora J.W."/>
            <person name="Grigoriev I.V."/>
            <person name="Hibbett D.S."/>
        </authorList>
    </citation>
    <scope>NUCLEOTIDE SEQUENCE [LARGE SCALE GENOMIC DNA]</scope>
    <source>
        <strain evidence="1 2">3A-2</strain>
    </source>
</reference>
<dbReference type="EMBL" id="KV722371">
    <property type="protein sequence ID" value="OCH92321.1"/>
    <property type="molecule type" value="Genomic_DNA"/>
</dbReference>
<evidence type="ECO:0000313" key="1">
    <source>
        <dbReference type="EMBL" id="OCH92321.1"/>
    </source>
</evidence>
<protein>
    <submittedName>
        <fullName evidence="1">Uncharacterized protein</fullName>
    </submittedName>
</protein>
<dbReference type="AlphaFoldDB" id="A0A8E2DML6"/>
<evidence type="ECO:0000313" key="2">
    <source>
        <dbReference type="Proteomes" id="UP000250043"/>
    </source>
</evidence>
<gene>
    <name evidence="1" type="ORF">OBBRIDRAFT_462030</name>
</gene>
<name>A0A8E2DML6_9APHY</name>